<dbReference type="Proteomes" id="UP000681720">
    <property type="component" value="Unassembled WGS sequence"/>
</dbReference>
<dbReference type="Gene3D" id="3.40.50.300">
    <property type="entry name" value="P-loop containing nucleotide triphosphate hydrolases"/>
    <property type="match status" value="1"/>
</dbReference>
<protein>
    <recommendedName>
        <fullName evidence="1">DEAD/DEAH-box helicase domain-containing protein</fullName>
    </recommendedName>
</protein>
<dbReference type="AlphaFoldDB" id="A0A8S3AFW8"/>
<proteinExistence type="predicted"/>
<evidence type="ECO:0000313" key="3">
    <source>
        <dbReference type="EMBL" id="CAF4755751.1"/>
    </source>
</evidence>
<dbReference type="InterPro" id="IPR027417">
    <property type="entry name" value="P-loop_NTPase"/>
</dbReference>
<evidence type="ECO:0000313" key="5">
    <source>
        <dbReference type="Proteomes" id="UP000676336"/>
    </source>
</evidence>
<evidence type="ECO:0000313" key="2">
    <source>
        <dbReference type="EMBL" id="CAF4730237.1"/>
    </source>
</evidence>
<dbReference type="EMBL" id="CAJOBI010138246">
    <property type="protein sequence ID" value="CAF4755751.1"/>
    <property type="molecule type" value="Genomic_DNA"/>
</dbReference>
<dbReference type="Proteomes" id="UP000676336">
    <property type="component" value="Unassembled WGS sequence"/>
</dbReference>
<comment type="caution">
    <text evidence="2">The sequence shown here is derived from an EMBL/GenBank/DDBJ whole genome shotgun (WGS) entry which is preliminary data.</text>
</comment>
<reference evidence="2" key="1">
    <citation type="submission" date="2021-02" db="EMBL/GenBank/DDBJ databases">
        <authorList>
            <person name="Nowell W R."/>
        </authorList>
    </citation>
    <scope>NUCLEOTIDE SEQUENCE</scope>
</reference>
<gene>
    <name evidence="4" type="ORF">GIL414_LOCUS50385</name>
    <name evidence="2" type="ORF">SMN809_LOCUS44234</name>
    <name evidence="3" type="ORF">SMN809_LOCUS45329</name>
</gene>
<dbReference type="SUPFAM" id="SSF52540">
    <property type="entry name" value="P-loop containing nucleoside triphosphate hydrolases"/>
    <property type="match status" value="1"/>
</dbReference>
<dbReference type="GO" id="GO:0003676">
    <property type="term" value="F:nucleic acid binding"/>
    <property type="evidence" value="ECO:0007669"/>
    <property type="project" value="InterPro"/>
</dbReference>
<dbReference type="GO" id="GO:0005524">
    <property type="term" value="F:ATP binding"/>
    <property type="evidence" value="ECO:0007669"/>
    <property type="project" value="InterPro"/>
</dbReference>
<sequence>LEPSPIQCQAWPIALKGYDFIGIAQTGTGKTLAFLLPALIHIDNQPK</sequence>
<feature type="non-terminal residue" evidence="2">
    <location>
        <position position="1"/>
    </location>
</feature>
<feature type="domain" description="DEAD/DEAH-box helicase" evidence="1">
    <location>
        <begin position="4"/>
        <end position="43"/>
    </location>
</feature>
<evidence type="ECO:0000259" key="1">
    <source>
        <dbReference type="Pfam" id="PF00270"/>
    </source>
</evidence>
<dbReference type="Pfam" id="PF00270">
    <property type="entry name" value="DEAD"/>
    <property type="match status" value="1"/>
</dbReference>
<dbReference type="EMBL" id="CAJOBJ010167791">
    <property type="protein sequence ID" value="CAF4871061.1"/>
    <property type="molecule type" value="Genomic_DNA"/>
</dbReference>
<accession>A0A8S3AFW8</accession>
<name>A0A8S3AFW8_9BILA</name>
<evidence type="ECO:0000313" key="4">
    <source>
        <dbReference type="EMBL" id="CAF4871061.1"/>
    </source>
</evidence>
<organism evidence="2 5">
    <name type="scientific">Rotaria magnacalcarata</name>
    <dbReference type="NCBI Taxonomy" id="392030"/>
    <lineage>
        <taxon>Eukaryota</taxon>
        <taxon>Metazoa</taxon>
        <taxon>Spiralia</taxon>
        <taxon>Gnathifera</taxon>
        <taxon>Rotifera</taxon>
        <taxon>Eurotatoria</taxon>
        <taxon>Bdelloidea</taxon>
        <taxon>Philodinida</taxon>
        <taxon>Philodinidae</taxon>
        <taxon>Rotaria</taxon>
    </lineage>
</organism>
<dbReference type="InterPro" id="IPR011545">
    <property type="entry name" value="DEAD/DEAH_box_helicase_dom"/>
</dbReference>
<dbReference type="PANTHER" id="PTHR47958">
    <property type="entry name" value="ATP-DEPENDENT RNA HELICASE DBP3"/>
    <property type="match status" value="1"/>
</dbReference>
<dbReference type="EMBL" id="CAJOBI010132259">
    <property type="protein sequence ID" value="CAF4730237.1"/>
    <property type="molecule type" value="Genomic_DNA"/>
</dbReference>